<proteinExistence type="predicted"/>
<evidence type="ECO:0000313" key="2">
    <source>
        <dbReference type="Proteomes" id="UP000019184"/>
    </source>
</evidence>
<dbReference type="OrthoDB" id="3201900at2"/>
<dbReference type="AlphaFoldDB" id="A0A7U7G946"/>
<dbReference type="EMBL" id="CBTK010000038">
    <property type="protein sequence ID" value="CDH43784.1"/>
    <property type="molecule type" value="Genomic_DNA"/>
</dbReference>
<reference evidence="1 2" key="1">
    <citation type="journal article" date="2014" name="ISME J.">
        <title>Candidatus Competibacter-lineage genomes retrieved from metagenomes reveal functional metabolic diversity.</title>
        <authorList>
            <person name="McIlroy S.J."/>
            <person name="Albertsen M."/>
            <person name="Andresen E.K."/>
            <person name="Saunders A.M."/>
            <person name="Kristiansen R."/>
            <person name="Stokholm-Bjerregaard M."/>
            <person name="Nielsen K.L."/>
            <person name="Nielsen P.H."/>
        </authorList>
    </citation>
    <scope>NUCLEOTIDE SEQUENCE [LARGE SCALE GENOMIC DNA]</scope>
    <source>
        <strain evidence="1 2">Run_B_J11</strain>
    </source>
</reference>
<dbReference type="InterPro" id="IPR027417">
    <property type="entry name" value="P-loop_NTPase"/>
</dbReference>
<keyword evidence="2" id="KW-1185">Reference proteome</keyword>
<dbReference type="Proteomes" id="UP000019184">
    <property type="component" value="Unassembled WGS sequence"/>
</dbReference>
<name>A0A7U7G946_9GAMM</name>
<evidence type="ECO:0008006" key="3">
    <source>
        <dbReference type="Google" id="ProtNLM"/>
    </source>
</evidence>
<sequence>MKTKEIFLKDPLTWKLVNEGVSSNNTEDNDTLRYELESFVCEGEYLSGMRRILQGYRDNFNSPEQKAAWISGFYGSGKSHLAKVLRYLWINYAFPDGATARSIAHLPEDITDLLAEISTLGKRHNGLHMAGGTLKAGMGSVRLRVMGLFFKSVRLPEGYPYAKFLLHLKRDGQFETFKRAIADQGKDFDKEVGRFYSSGAVARAYIQCYDHLKDPGQVGALLRADYPNVDDVGMDEMCAVIREAIASHDALPCTLLVLDEVQQFIGQDAQLALDVQEVTEALSKAMDGRVMIVGTGQSALNDTANLQRLMGRFTIKIHLKDNDVEKVVRTVVLQKREDKKADLNALIARHEGEMTRQLKATKLAAQAEDTPAYLPDFPLLPVRRRFWERVLHSVDVTGTAAQMRTQLRVVHEACRVYADKELGAVVPGDFLYDQIANDLVSTGEMQKRFQEIIEQQKTLADGVLRSRVAALVFLINKLPREHGTDLGVRAEPEHLADLLSDDLITGSTQLRQQLPGLLGVMEQDGVLMRVDSEYRLQTTEGAAWEAEFRKRRAAALNDQPLIASRLSQHLDQSLTKTLGNLSVIHGEAKERRKIVVHHSESRPESSDAITLWVRDGFSAPEASVLADLRKLSTDDPTLHLFLPKAHADELKNALAAAQAAEETLHFKGVPTSIEGKECRRAMETKQHTENGRIADLIGHILGGARLFLSGGQEQALISLKEGVEAAAQQVLSRLYPNFHVGDGAKWPQVFKKAKDGSASALEQVGFSGDPQTHPVAAAILAFMGAGKTGLEIRKKFNAPPYGWSQDAIDGVLTTLLASNHLTARLNGHPLALAEVDQKKLGSASFGTETVVLTAVQKLGIRKLFQEAGLPKTTPGQEAADAVELVRHAKALAAQAGGDAPAPLAPTAPEWIALESLSGNELLMALYEQRETLAAKLKTWQVTGQAIGQRLPTFALAEKLVAQAAGLAEQSKLTATLIALRANRSLLDDPDPVAPVLKAAANALRVALTQAHQAHADQFTAQMARIGGHAAWQQLPEPQRQTLLANAGALPRAIPAMGSDQQLLAALQSCSLANGQSQTDALAAQFDKALAAAIIATEPKARRVTLTAATLHDAVELEAWLQEAKTVIEAALQEGPVIL</sequence>
<evidence type="ECO:0000313" key="1">
    <source>
        <dbReference type="EMBL" id="CDH43784.1"/>
    </source>
</evidence>
<organism evidence="1 2">
    <name type="scientific">Candidatus Contendobacter odensis Run_B_J11</name>
    <dbReference type="NCBI Taxonomy" id="1400861"/>
    <lineage>
        <taxon>Bacteria</taxon>
        <taxon>Pseudomonadati</taxon>
        <taxon>Pseudomonadota</taxon>
        <taxon>Gammaproteobacteria</taxon>
        <taxon>Candidatus Competibacteraceae</taxon>
        <taxon>Candidatus Contendibacter</taxon>
    </lineage>
</organism>
<protein>
    <recommendedName>
        <fullName evidence="3">BREX system P-loop protein BrxC</fullName>
    </recommendedName>
</protein>
<accession>A0A7U7G946</accession>
<dbReference type="SUPFAM" id="SSF52540">
    <property type="entry name" value="P-loop containing nucleoside triphosphate hydrolases"/>
    <property type="match status" value="1"/>
</dbReference>
<gene>
    <name evidence="1" type="ORF">BN874_1320002</name>
</gene>
<comment type="caution">
    <text evidence="1">The sequence shown here is derived from an EMBL/GenBank/DDBJ whole genome shotgun (WGS) entry which is preliminary data.</text>
</comment>
<dbReference type="RefSeq" id="WP_034430846.1">
    <property type="nucleotide sequence ID" value="NZ_CBTK010000038.1"/>
</dbReference>
<dbReference type="InterPro" id="IPR047679">
    <property type="entry name" value="BREX_BrxC"/>
</dbReference>
<dbReference type="NCBIfam" id="NF033441">
    <property type="entry name" value="BREX_BrxC"/>
    <property type="match status" value="1"/>
</dbReference>